<reference evidence="3 4" key="1">
    <citation type="submission" date="2020-06" db="EMBL/GenBank/DDBJ databases">
        <title>Interaction of electrochemicaly active bacteria, Geobacter bremensis R4 on different carbon anode.</title>
        <authorList>
            <person name="Meng L."/>
            <person name="Yoshida N."/>
        </authorList>
    </citation>
    <scope>NUCLEOTIDE SEQUENCE [LARGE SCALE GENOMIC DNA]</scope>
    <source>
        <strain evidence="3 4">R4</strain>
    </source>
</reference>
<dbReference type="RefSeq" id="WP_185244961.1">
    <property type="nucleotide sequence ID" value="NZ_AP023213.1"/>
</dbReference>
<dbReference type="AlphaFoldDB" id="A0A6S6M658"/>
<dbReference type="NCBIfam" id="TIGR02595">
    <property type="entry name" value="PEP_CTERM"/>
    <property type="match status" value="1"/>
</dbReference>
<protein>
    <recommendedName>
        <fullName evidence="2">Ice-binding protein C-terminal domain-containing protein</fullName>
    </recommendedName>
</protein>
<feature type="domain" description="Ice-binding protein C-terminal" evidence="2">
    <location>
        <begin position="204"/>
        <end position="226"/>
    </location>
</feature>
<evidence type="ECO:0000313" key="4">
    <source>
        <dbReference type="Proteomes" id="UP000515472"/>
    </source>
</evidence>
<evidence type="ECO:0000313" key="3">
    <source>
        <dbReference type="EMBL" id="BCG46845.1"/>
    </source>
</evidence>
<gene>
    <name evidence="3" type="ORF">GEOBRER4_n1658</name>
</gene>
<dbReference type="KEGG" id="gbn:GEOBRER4_15950"/>
<keyword evidence="4" id="KW-1185">Reference proteome</keyword>
<dbReference type="EMBL" id="AP023213">
    <property type="protein sequence ID" value="BCG46845.1"/>
    <property type="molecule type" value="Genomic_DNA"/>
</dbReference>
<feature type="chain" id="PRO_5028485884" description="Ice-binding protein C-terminal domain-containing protein" evidence="1">
    <location>
        <begin position="23"/>
        <end position="230"/>
    </location>
</feature>
<evidence type="ECO:0000256" key="1">
    <source>
        <dbReference type="SAM" id="SignalP"/>
    </source>
</evidence>
<dbReference type="Proteomes" id="UP000515472">
    <property type="component" value="Chromosome"/>
</dbReference>
<feature type="signal peptide" evidence="1">
    <location>
        <begin position="1"/>
        <end position="22"/>
    </location>
</feature>
<sequence>MKKITALLAGSMLMLTAVGASAYTINYNFATPLPVNGGYSSPYSGVQVETFDSPLLWNWTGDYSIRTGSTSGVAAAPAFMNPLSTADATKYIAVPYRNATGTATATQTLAVLGDTFNYFGLWWGSIDGVGGGLGINNVLSFYKDGNLVQTVTGDEVIQPLIASGSWTNSDNNRYVNLLDLPEFDAFSLTSYGRAFEADNIAVGAVPEPSTILLLGAGLAGLAFCRRKKTV</sequence>
<dbReference type="InterPro" id="IPR013424">
    <property type="entry name" value="Ice-binding_C"/>
</dbReference>
<evidence type="ECO:0000259" key="2">
    <source>
        <dbReference type="Pfam" id="PF07589"/>
    </source>
</evidence>
<proteinExistence type="predicted"/>
<name>A0A6S6M658_9BACT</name>
<dbReference type="Pfam" id="PF07589">
    <property type="entry name" value="PEP-CTERM"/>
    <property type="match status" value="1"/>
</dbReference>
<accession>A0A6S6M658</accession>
<keyword evidence="1" id="KW-0732">Signal</keyword>
<organism evidence="3 4">
    <name type="scientific">Citrifermentans bremense</name>
    <dbReference type="NCBI Taxonomy" id="60035"/>
    <lineage>
        <taxon>Bacteria</taxon>
        <taxon>Pseudomonadati</taxon>
        <taxon>Thermodesulfobacteriota</taxon>
        <taxon>Desulfuromonadia</taxon>
        <taxon>Geobacterales</taxon>
        <taxon>Geobacteraceae</taxon>
        <taxon>Citrifermentans</taxon>
    </lineage>
</organism>